<evidence type="ECO:0008006" key="4">
    <source>
        <dbReference type="Google" id="ProtNLM"/>
    </source>
</evidence>
<name>A0ABY1NQW2_9BACT</name>
<keyword evidence="3" id="KW-1185">Reference proteome</keyword>
<keyword evidence="1" id="KW-0472">Membrane</keyword>
<feature type="transmembrane region" description="Helical" evidence="1">
    <location>
        <begin position="43"/>
        <end position="63"/>
    </location>
</feature>
<gene>
    <name evidence="2" type="ORF">SAMN06265339_1450</name>
</gene>
<evidence type="ECO:0000313" key="2">
    <source>
        <dbReference type="EMBL" id="SMP15843.1"/>
    </source>
</evidence>
<accession>A0ABY1NQW2</accession>
<dbReference type="Proteomes" id="UP001157911">
    <property type="component" value="Unassembled WGS sequence"/>
</dbReference>
<keyword evidence="1" id="KW-1133">Transmembrane helix</keyword>
<dbReference type="EMBL" id="FXUB01000004">
    <property type="protein sequence ID" value="SMP15843.1"/>
    <property type="molecule type" value="Genomic_DNA"/>
</dbReference>
<evidence type="ECO:0000313" key="3">
    <source>
        <dbReference type="Proteomes" id="UP001157911"/>
    </source>
</evidence>
<proteinExistence type="predicted"/>
<sequence>MRCNVAMGKLLKYCAVCGEVLSLDREEKKIEALKERLKLYSEILRNLVILLIAVAGGTVGLLFKFSNPVVILRGYCLEYFVW</sequence>
<protein>
    <recommendedName>
        <fullName evidence="4">Zinc ribbon domain-containing protein</fullName>
    </recommendedName>
</protein>
<organism evidence="2 3">
    <name type="scientific">Desulfurobacterium pacificum</name>
    <dbReference type="NCBI Taxonomy" id="240166"/>
    <lineage>
        <taxon>Bacteria</taxon>
        <taxon>Pseudomonadati</taxon>
        <taxon>Aquificota</taxon>
        <taxon>Aquificia</taxon>
        <taxon>Desulfurobacteriales</taxon>
        <taxon>Desulfurobacteriaceae</taxon>
        <taxon>Desulfurobacterium</taxon>
    </lineage>
</organism>
<comment type="caution">
    <text evidence="2">The sequence shown here is derived from an EMBL/GenBank/DDBJ whole genome shotgun (WGS) entry which is preliminary data.</text>
</comment>
<keyword evidence="1" id="KW-0812">Transmembrane</keyword>
<evidence type="ECO:0000256" key="1">
    <source>
        <dbReference type="SAM" id="Phobius"/>
    </source>
</evidence>
<reference evidence="2 3" key="1">
    <citation type="submission" date="2017-05" db="EMBL/GenBank/DDBJ databases">
        <authorList>
            <person name="Varghese N."/>
            <person name="Submissions S."/>
        </authorList>
    </citation>
    <scope>NUCLEOTIDE SEQUENCE [LARGE SCALE GENOMIC DNA]</scope>
    <source>
        <strain evidence="2 3">DSM 15522</strain>
    </source>
</reference>